<keyword evidence="1" id="KW-0378">Hydrolase</keyword>
<name>A0AAE4RXW3_9BACT</name>
<dbReference type="Gene3D" id="2.60.120.1390">
    <property type="match status" value="2"/>
</dbReference>
<organism evidence="1 2">
    <name type="scientific">Alistipes finegoldii</name>
    <dbReference type="NCBI Taxonomy" id="214856"/>
    <lineage>
        <taxon>Bacteria</taxon>
        <taxon>Pseudomonadati</taxon>
        <taxon>Bacteroidota</taxon>
        <taxon>Bacteroidia</taxon>
        <taxon>Bacteroidales</taxon>
        <taxon>Rikenellaceae</taxon>
        <taxon>Alistipes</taxon>
    </lineage>
</organism>
<proteinExistence type="predicted"/>
<evidence type="ECO:0000313" key="2">
    <source>
        <dbReference type="Proteomes" id="UP001181347"/>
    </source>
</evidence>
<dbReference type="InterPro" id="IPR021345">
    <property type="entry name" value="DUF2961"/>
</dbReference>
<evidence type="ECO:0000313" key="1">
    <source>
        <dbReference type="EMBL" id="MDU0260116.1"/>
    </source>
</evidence>
<protein>
    <submittedName>
        <fullName evidence="1">Glycoside hydrolase family 172 protein</fullName>
    </submittedName>
</protein>
<sequence length="528" mass="59268">MKRLTTILMALCTIGCGTHGSPSDAASQVTMASLLDEMISYDAVTGYPAVNYRAAQVSSYDRRTVDPHEPGWFANDDGAGFERLDTIRGRVEKVLFDEKGPGAITRIWMTTNDKRGTLRFYFDGASTPEIEIPAYDMARFPVTVGEALSLTHTHYEDELSKTGGNTFFLPLPYARSCRITLEESDYTVKIPRYYHIGYRTYDNGTNVRTFSLREVRKLTDKIAAVNRKLFSPETYTDGTECTRTVTPMSNGATSLHLPDGNKAIRSLTITLSEFDPADLVEIMQRTWLRIDFDGIRCVWCPLDCFFGAGTGAPASSNWYVSSDGKGTFTSRWVMPYAEHADLRLEKRTDIPFTAVITGYVDDFDWTAQTLYFHATYHDETSIPVNNDYNSPDNLDWNFTTITGRGVYCGDVLSLYNHCPDWYGEGDEKIWIDNDTFPSFMGTGTEDYYNCSWAPVVPFATPFGGAPRADEASSHGYNTFVRTRNLDVIPFGQRLQFDLEMLSWNPGAVDYRAAAFWYGTAASAATEKN</sequence>
<dbReference type="EMBL" id="JAWDES010000005">
    <property type="protein sequence ID" value="MDU0260116.1"/>
    <property type="molecule type" value="Genomic_DNA"/>
</dbReference>
<accession>A0AAE4RXW3</accession>
<dbReference type="Pfam" id="PF11175">
    <property type="entry name" value="DUF2961"/>
    <property type="match status" value="2"/>
</dbReference>
<comment type="caution">
    <text evidence="1">The sequence shown here is derived from an EMBL/GenBank/DDBJ whole genome shotgun (WGS) entry which is preliminary data.</text>
</comment>
<dbReference type="GO" id="GO:0016787">
    <property type="term" value="F:hydrolase activity"/>
    <property type="evidence" value="ECO:0007669"/>
    <property type="project" value="UniProtKB-KW"/>
</dbReference>
<dbReference type="AlphaFoldDB" id="A0AAE4RXW3"/>
<dbReference type="RefSeq" id="WP_022044651.1">
    <property type="nucleotide sequence ID" value="NZ_BAAFKU010000009.1"/>
</dbReference>
<gene>
    <name evidence="1" type="ORF">RVH17_08330</name>
</gene>
<dbReference type="Proteomes" id="UP001181347">
    <property type="component" value="Unassembled WGS sequence"/>
</dbReference>
<reference evidence="1" key="1">
    <citation type="submission" date="2023-10" db="EMBL/GenBank/DDBJ databases">
        <title>Genome Sequence of the Bacteria from From Gut Wall in Crohn's Disease.</title>
        <authorList>
            <person name="Rodriguez-Palacios A."/>
        </authorList>
    </citation>
    <scope>NUCLEOTIDE SEQUENCE</scope>
    <source>
        <strain evidence="1">CavFT-hAR58</strain>
    </source>
</reference>